<dbReference type="AlphaFoldDB" id="A0AAV2NHH6"/>
<organism evidence="2 3">
    <name type="scientific">Lasius platythorax</name>
    <dbReference type="NCBI Taxonomy" id="488582"/>
    <lineage>
        <taxon>Eukaryota</taxon>
        <taxon>Metazoa</taxon>
        <taxon>Ecdysozoa</taxon>
        <taxon>Arthropoda</taxon>
        <taxon>Hexapoda</taxon>
        <taxon>Insecta</taxon>
        <taxon>Pterygota</taxon>
        <taxon>Neoptera</taxon>
        <taxon>Endopterygota</taxon>
        <taxon>Hymenoptera</taxon>
        <taxon>Apocrita</taxon>
        <taxon>Aculeata</taxon>
        <taxon>Formicoidea</taxon>
        <taxon>Formicidae</taxon>
        <taxon>Formicinae</taxon>
        <taxon>Lasius</taxon>
        <taxon>Lasius</taxon>
    </lineage>
</organism>
<keyword evidence="3" id="KW-1185">Reference proteome</keyword>
<proteinExistence type="predicted"/>
<evidence type="ECO:0000313" key="3">
    <source>
        <dbReference type="Proteomes" id="UP001497644"/>
    </source>
</evidence>
<reference evidence="2" key="1">
    <citation type="submission" date="2024-04" db="EMBL/GenBank/DDBJ databases">
        <authorList>
            <consortium name="Molecular Ecology Group"/>
        </authorList>
    </citation>
    <scope>NUCLEOTIDE SEQUENCE</scope>
</reference>
<evidence type="ECO:0000256" key="1">
    <source>
        <dbReference type="SAM" id="MobiDB-lite"/>
    </source>
</evidence>
<gene>
    <name evidence="2" type="ORF">LPLAT_LOCUS4653</name>
</gene>
<accession>A0AAV2NHH6</accession>
<feature type="compositionally biased region" description="Basic residues" evidence="1">
    <location>
        <begin position="87"/>
        <end position="97"/>
    </location>
</feature>
<feature type="region of interest" description="Disordered" evidence="1">
    <location>
        <begin position="82"/>
        <end position="124"/>
    </location>
</feature>
<name>A0AAV2NHH6_9HYME</name>
<protein>
    <submittedName>
        <fullName evidence="2">Uncharacterized protein</fullName>
    </submittedName>
</protein>
<dbReference type="EMBL" id="OZ034838">
    <property type="protein sequence ID" value="CAL1678869.1"/>
    <property type="molecule type" value="Genomic_DNA"/>
</dbReference>
<evidence type="ECO:0000313" key="2">
    <source>
        <dbReference type="EMBL" id="CAL1678869.1"/>
    </source>
</evidence>
<dbReference type="Proteomes" id="UP001497644">
    <property type="component" value="Chromosome 15"/>
</dbReference>
<sequence length="145" mass="16142">MANDVVVVRNRVAVHKVHGSEFTAYYKVHREVGRVLETIHQSASEQDVRHNSVGSIVEDARSLDRSLHSIGGERAIVKRLCPPVRGSHGKSSRRRLGRIGDGPSSPPSCTPGHRSRYDQLSVGRRDGGNTIVDSRFDIFWFFPLS</sequence>